<evidence type="ECO:0000313" key="2">
    <source>
        <dbReference type="Proteomes" id="UP000886653"/>
    </source>
</evidence>
<proteinExistence type="predicted"/>
<accession>A0A9P6TBI6</accession>
<dbReference type="Proteomes" id="UP000886653">
    <property type="component" value="Unassembled WGS sequence"/>
</dbReference>
<evidence type="ECO:0000313" key="1">
    <source>
        <dbReference type="EMBL" id="KAG0144653.1"/>
    </source>
</evidence>
<organism evidence="1 2">
    <name type="scientific">Cronartium quercuum f. sp. fusiforme G11</name>
    <dbReference type="NCBI Taxonomy" id="708437"/>
    <lineage>
        <taxon>Eukaryota</taxon>
        <taxon>Fungi</taxon>
        <taxon>Dikarya</taxon>
        <taxon>Basidiomycota</taxon>
        <taxon>Pucciniomycotina</taxon>
        <taxon>Pucciniomycetes</taxon>
        <taxon>Pucciniales</taxon>
        <taxon>Coleosporiaceae</taxon>
        <taxon>Cronartium</taxon>
    </lineage>
</organism>
<comment type="caution">
    <text evidence="1">The sequence shown here is derived from an EMBL/GenBank/DDBJ whole genome shotgun (WGS) entry which is preliminary data.</text>
</comment>
<dbReference type="EMBL" id="MU167291">
    <property type="protein sequence ID" value="KAG0144653.1"/>
    <property type="molecule type" value="Genomic_DNA"/>
</dbReference>
<dbReference type="AlphaFoldDB" id="A0A9P6TBI6"/>
<name>A0A9P6TBI6_9BASI</name>
<reference evidence="1" key="1">
    <citation type="submission" date="2013-11" db="EMBL/GenBank/DDBJ databases">
        <title>Genome sequence of the fusiform rust pathogen reveals effectors for host alternation and coevolution with pine.</title>
        <authorList>
            <consortium name="DOE Joint Genome Institute"/>
            <person name="Smith K."/>
            <person name="Pendleton A."/>
            <person name="Kubisiak T."/>
            <person name="Anderson C."/>
            <person name="Salamov A."/>
            <person name="Aerts A."/>
            <person name="Riley R."/>
            <person name="Clum A."/>
            <person name="Lindquist E."/>
            <person name="Ence D."/>
            <person name="Campbell M."/>
            <person name="Kronenberg Z."/>
            <person name="Feau N."/>
            <person name="Dhillon B."/>
            <person name="Hamelin R."/>
            <person name="Burleigh J."/>
            <person name="Smith J."/>
            <person name="Yandell M."/>
            <person name="Nelson C."/>
            <person name="Grigoriev I."/>
            <person name="Davis J."/>
        </authorList>
    </citation>
    <scope>NUCLEOTIDE SEQUENCE</scope>
    <source>
        <strain evidence="1">G11</strain>
    </source>
</reference>
<sequence length="311" mass="35282">MKLASKEINVNPDYYFDNLNSERFDRKRLRRCDSGFCEQSTTEDVNMGVRVIGWTQWTPISPSRHSIKRSGIALRRSHHHFPQDQLQRRMHSPCTHSSCLEIDASRLQCKNDSNRCFVKCYGHEPDRKRQLRQNLCTSGPESPDGFYNEQSLNSISIIKSSVTYNSDSPREASPPALSGSMIDFPPTSEIWLRRSSSKAEQLPKQHALGLTSAVHSTALEKFASKSVKWPLHVVEISVGKTDDSSSSMTDAGSGTIGDENYFRREFRLREPSPPAIPPPNEPDISLSSRVTRWLMTIETSQNEFELDPPRI</sequence>
<protein>
    <submittedName>
        <fullName evidence="1">Uncharacterized protein</fullName>
    </submittedName>
</protein>
<keyword evidence="2" id="KW-1185">Reference proteome</keyword>
<gene>
    <name evidence="1" type="ORF">CROQUDRAFT_659718</name>
</gene>